<reference evidence="1 2" key="1">
    <citation type="submission" date="2016-09" db="EMBL/GenBank/DDBJ databases">
        <title>The complete genome sequences of Rhizobium gallicum, symbiovars gallicum and phaseoli, symbionts associated to common bean (Phaseolus vulgaris).</title>
        <authorList>
            <person name="Bustos P."/>
            <person name="Santamaria R.I."/>
            <person name="Perez-Carrascal O.M."/>
            <person name="Juarez S."/>
            <person name="Lozano L."/>
            <person name="Martinez-Flores I."/>
            <person name="Martinez-Romero E."/>
            <person name="Cevallos M."/>
            <person name="Romero D."/>
            <person name="Davila G."/>
            <person name="Gonzalez V."/>
        </authorList>
    </citation>
    <scope>NUCLEOTIDE SEQUENCE [LARGE SCALE GENOMIC DNA]</scope>
    <source>
        <strain evidence="1 2">IE4872</strain>
        <plasmid evidence="2">prgalie4872d</plasmid>
    </source>
</reference>
<gene>
    <name evidence="1" type="ORF">IE4872_PD02196</name>
</gene>
<dbReference type="EMBL" id="CP017105">
    <property type="protein sequence ID" value="APO72708.1"/>
    <property type="molecule type" value="Genomic_DNA"/>
</dbReference>
<geneLocation type="plasmid" evidence="2">
    <name>prgalie4872d</name>
</geneLocation>
<name>A0A1L5NXW4_9HYPH</name>
<proteinExistence type="predicted"/>
<evidence type="ECO:0008006" key="3">
    <source>
        <dbReference type="Google" id="ProtNLM"/>
    </source>
</evidence>
<keyword evidence="1" id="KW-0614">Plasmid</keyword>
<dbReference type="Proteomes" id="UP000184749">
    <property type="component" value="Plasmid pRgalIE4872d"/>
</dbReference>
<dbReference type="AlphaFoldDB" id="A0A1L5NXW4"/>
<evidence type="ECO:0000313" key="2">
    <source>
        <dbReference type="Proteomes" id="UP000184749"/>
    </source>
</evidence>
<accession>A0A1L5NXW4</accession>
<protein>
    <recommendedName>
        <fullName evidence="3">Integrase</fullName>
    </recommendedName>
</protein>
<evidence type="ECO:0000313" key="1">
    <source>
        <dbReference type="EMBL" id="APO72708.1"/>
    </source>
</evidence>
<sequence length="73" mass="8147">MRWCAVKSPSVCASLGDYQPRCGTLCEPVSASSAEVDKRYVQKQLGHASAELTRRHLRRCDHFRVNLTKATGL</sequence>
<organism evidence="1 2">
    <name type="scientific">Rhizobium gallicum</name>
    <dbReference type="NCBI Taxonomy" id="56730"/>
    <lineage>
        <taxon>Bacteria</taxon>
        <taxon>Pseudomonadati</taxon>
        <taxon>Pseudomonadota</taxon>
        <taxon>Alphaproteobacteria</taxon>
        <taxon>Hyphomicrobiales</taxon>
        <taxon>Rhizobiaceae</taxon>
        <taxon>Rhizobium/Agrobacterium group</taxon>
        <taxon>Rhizobium</taxon>
    </lineage>
</organism>